<reference evidence="2 3" key="1">
    <citation type="journal article" date="2016" name="Mol. Biol. Evol.">
        <title>Comparative Genomics of Early-Diverging Mushroom-Forming Fungi Provides Insights into the Origins of Lignocellulose Decay Capabilities.</title>
        <authorList>
            <person name="Nagy L.G."/>
            <person name="Riley R."/>
            <person name="Tritt A."/>
            <person name="Adam C."/>
            <person name="Daum C."/>
            <person name="Floudas D."/>
            <person name="Sun H."/>
            <person name="Yadav J.S."/>
            <person name="Pangilinan J."/>
            <person name="Larsson K.H."/>
            <person name="Matsuura K."/>
            <person name="Barry K."/>
            <person name="Labutti K."/>
            <person name="Kuo R."/>
            <person name="Ohm R.A."/>
            <person name="Bhattacharya S.S."/>
            <person name="Shirouzu T."/>
            <person name="Yoshinaga Y."/>
            <person name="Martin F.M."/>
            <person name="Grigoriev I.V."/>
            <person name="Hibbett D.S."/>
        </authorList>
    </citation>
    <scope>NUCLEOTIDE SEQUENCE [LARGE SCALE GENOMIC DNA]</scope>
    <source>
        <strain evidence="2 3">CBS 109695</strain>
    </source>
</reference>
<evidence type="ECO:0000313" key="2">
    <source>
        <dbReference type="EMBL" id="KZP25589.1"/>
    </source>
</evidence>
<dbReference type="AlphaFoldDB" id="A0A166P105"/>
<evidence type="ECO:0000256" key="1">
    <source>
        <dbReference type="SAM" id="MobiDB-lite"/>
    </source>
</evidence>
<proteinExistence type="predicted"/>
<feature type="compositionally biased region" description="Low complexity" evidence="1">
    <location>
        <begin position="55"/>
        <end position="72"/>
    </location>
</feature>
<accession>A0A166P105</accession>
<gene>
    <name evidence="2" type="ORF">FIBSPDRAFT_855791</name>
</gene>
<dbReference type="Proteomes" id="UP000076532">
    <property type="component" value="Unassembled WGS sequence"/>
</dbReference>
<name>A0A166P105_9AGAM</name>
<protein>
    <submittedName>
        <fullName evidence="2">Uncharacterized protein</fullName>
    </submittedName>
</protein>
<keyword evidence="3" id="KW-1185">Reference proteome</keyword>
<feature type="region of interest" description="Disordered" evidence="1">
    <location>
        <begin position="47"/>
        <end position="72"/>
    </location>
</feature>
<sequence>MSDWSVVVWVRQGCAAIYPLMNVLSSGIVHRVDVLGKWMIASASRDISTPHTHLPPTASTTPRSSTTPSNTP</sequence>
<evidence type="ECO:0000313" key="3">
    <source>
        <dbReference type="Proteomes" id="UP000076532"/>
    </source>
</evidence>
<organism evidence="2 3">
    <name type="scientific">Athelia psychrophila</name>
    <dbReference type="NCBI Taxonomy" id="1759441"/>
    <lineage>
        <taxon>Eukaryota</taxon>
        <taxon>Fungi</taxon>
        <taxon>Dikarya</taxon>
        <taxon>Basidiomycota</taxon>
        <taxon>Agaricomycotina</taxon>
        <taxon>Agaricomycetes</taxon>
        <taxon>Agaricomycetidae</taxon>
        <taxon>Atheliales</taxon>
        <taxon>Atheliaceae</taxon>
        <taxon>Athelia</taxon>
    </lineage>
</organism>
<dbReference type="EMBL" id="KV417520">
    <property type="protein sequence ID" value="KZP25589.1"/>
    <property type="molecule type" value="Genomic_DNA"/>
</dbReference>